<keyword evidence="5" id="KW-1185">Reference proteome</keyword>
<comment type="similarity">
    <text evidence="1">Belongs to the argonaute family.</text>
</comment>
<name>A0A1X6NND9_PORUM</name>
<dbReference type="Pfam" id="PF08699">
    <property type="entry name" value="ArgoL1"/>
    <property type="match status" value="1"/>
</dbReference>
<organism evidence="4 5">
    <name type="scientific">Porphyra umbilicalis</name>
    <name type="common">Purple laver</name>
    <name type="synonym">Red alga</name>
    <dbReference type="NCBI Taxonomy" id="2786"/>
    <lineage>
        <taxon>Eukaryota</taxon>
        <taxon>Rhodophyta</taxon>
        <taxon>Bangiophyceae</taxon>
        <taxon>Bangiales</taxon>
        <taxon>Bangiaceae</taxon>
        <taxon>Porphyra</taxon>
    </lineage>
</organism>
<feature type="domain" description="PAZ" evidence="2">
    <location>
        <begin position="175"/>
        <end position="288"/>
    </location>
</feature>
<dbReference type="Gene3D" id="3.30.420.10">
    <property type="entry name" value="Ribonuclease H-like superfamily/Ribonuclease H"/>
    <property type="match status" value="1"/>
</dbReference>
<dbReference type="AlphaFoldDB" id="A0A1X6NND9"/>
<proteinExistence type="inferred from homology"/>
<dbReference type="SMART" id="SM01163">
    <property type="entry name" value="DUF1785"/>
    <property type="match status" value="1"/>
</dbReference>
<dbReference type="Pfam" id="PF16488">
    <property type="entry name" value="ArgoL2"/>
    <property type="match status" value="1"/>
</dbReference>
<dbReference type="InterPro" id="IPR032472">
    <property type="entry name" value="ArgoL2"/>
</dbReference>
<dbReference type="Pfam" id="PF16487">
    <property type="entry name" value="ArgoMid"/>
    <property type="match status" value="1"/>
</dbReference>
<dbReference type="OrthoDB" id="10252740at2759"/>
<feature type="domain" description="Piwi" evidence="3">
    <location>
        <begin position="470"/>
        <end position="765"/>
    </location>
</feature>
<dbReference type="InterPro" id="IPR014811">
    <property type="entry name" value="ArgoL1"/>
</dbReference>
<evidence type="ECO:0000256" key="1">
    <source>
        <dbReference type="RuleBase" id="RU361178"/>
    </source>
</evidence>
<dbReference type="InterPro" id="IPR036085">
    <property type="entry name" value="PAZ_dom_sf"/>
</dbReference>
<reference evidence="4 5" key="1">
    <citation type="submission" date="2017-03" db="EMBL/GenBank/DDBJ databases">
        <title>WGS assembly of Porphyra umbilicalis.</title>
        <authorList>
            <person name="Brawley S.H."/>
            <person name="Blouin N.A."/>
            <person name="Ficko-Blean E."/>
            <person name="Wheeler G.L."/>
            <person name="Lohr M."/>
            <person name="Goodson H.V."/>
            <person name="Jenkins J.W."/>
            <person name="Blaby-Haas C.E."/>
            <person name="Helliwell K.E."/>
            <person name="Chan C."/>
            <person name="Marriage T."/>
            <person name="Bhattacharya D."/>
            <person name="Klein A.S."/>
            <person name="Badis Y."/>
            <person name="Brodie J."/>
            <person name="Cao Y."/>
            <person name="Collen J."/>
            <person name="Dittami S.M."/>
            <person name="Gachon C.M."/>
            <person name="Green B.R."/>
            <person name="Karpowicz S."/>
            <person name="Kim J.W."/>
            <person name="Kudahl U."/>
            <person name="Lin S."/>
            <person name="Michel G."/>
            <person name="Mittag M."/>
            <person name="Olson B.J."/>
            <person name="Pangilinan J."/>
            <person name="Peng Y."/>
            <person name="Qiu H."/>
            <person name="Shu S."/>
            <person name="Singer J.T."/>
            <person name="Smith A.G."/>
            <person name="Sprecher B.N."/>
            <person name="Wagner V."/>
            <person name="Wang W."/>
            <person name="Wang Z.-Y."/>
            <person name="Yan J."/>
            <person name="Yarish C."/>
            <person name="Zoeuner-Riek S."/>
            <person name="Zhuang Y."/>
            <person name="Zou Y."/>
            <person name="Lindquist E.A."/>
            <person name="Grimwood J."/>
            <person name="Barry K."/>
            <person name="Rokhsar D.S."/>
            <person name="Schmutz J."/>
            <person name="Stiller J.W."/>
            <person name="Grossman A.R."/>
            <person name="Prochnik S.E."/>
        </authorList>
    </citation>
    <scope>NUCLEOTIDE SEQUENCE [LARGE SCALE GENOMIC DNA]</scope>
    <source>
        <strain evidence="4">4086291</strain>
    </source>
</reference>
<dbReference type="PANTHER" id="PTHR22891">
    <property type="entry name" value="EUKARYOTIC TRANSLATION INITIATION FACTOR 2C"/>
    <property type="match status" value="1"/>
</dbReference>
<dbReference type="PROSITE" id="PS50821">
    <property type="entry name" value="PAZ"/>
    <property type="match status" value="1"/>
</dbReference>
<evidence type="ECO:0000313" key="5">
    <source>
        <dbReference type="Proteomes" id="UP000218209"/>
    </source>
</evidence>
<evidence type="ECO:0008006" key="6">
    <source>
        <dbReference type="Google" id="ProtNLM"/>
    </source>
</evidence>
<dbReference type="InterPro" id="IPR012337">
    <property type="entry name" value="RNaseH-like_sf"/>
</dbReference>
<dbReference type="Proteomes" id="UP000218209">
    <property type="component" value="Unassembled WGS sequence"/>
</dbReference>
<protein>
    <recommendedName>
        <fullName evidence="6">Piwi domain-containing protein</fullName>
    </recommendedName>
</protein>
<dbReference type="InterPro" id="IPR032473">
    <property type="entry name" value="Argonaute_Mid_dom"/>
</dbReference>
<dbReference type="InterPro" id="IPR003165">
    <property type="entry name" value="Piwi"/>
</dbReference>
<dbReference type="SMART" id="SM00949">
    <property type="entry name" value="PAZ"/>
    <property type="match status" value="1"/>
</dbReference>
<evidence type="ECO:0000259" key="2">
    <source>
        <dbReference type="PROSITE" id="PS50821"/>
    </source>
</evidence>
<dbReference type="PROSITE" id="PS50822">
    <property type="entry name" value="PIWI"/>
    <property type="match status" value="1"/>
</dbReference>
<dbReference type="EMBL" id="KV919334">
    <property type="protein sequence ID" value="OSX70006.1"/>
    <property type="molecule type" value="Genomic_DNA"/>
</dbReference>
<dbReference type="InterPro" id="IPR003100">
    <property type="entry name" value="PAZ_dom"/>
</dbReference>
<evidence type="ECO:0000259" key="3">
    <source>
        <dbReference type="PROSITE" id="PS50822"/>
    </source>
</evidence>
<dbReference type="GO" id="GO:0003723">
    <property type="term" value="F:RNA binding"/>
    <property type="evidence" value="ECO:0007669"/>
    <property type="project" value="InterPro"/>
</dbReference>
<dbReference type="InterPro" id="IPR036397">
    <property type="entry name" value="RNaseH_sf"/>
</dbReference>
<dbReference type="Pfam" id="PF02170">
    <property type="entry name" value="PAZ"/>
    <property type="match status" value="1"/>
</dbReference>
<accession>A0A1X6NND9</accession>
<dbReference type="SUPFAM" id="SSF101690">
    <property type="entry name" value="PAZ domain"/>
    <property type="match status" value="1"/>
</dbReference>
<dbReference type="Pfam" id="PF02171">
    <property type="entry name" value="Piwi"/>
    <property type="match status" value="1"/>
</dbReference>
<dbReference type="Gene3D" id="2.170.260.10">
    <property type="entry name" value="paz domain"/>
    <property type="match status" value="1"/>
</dbReference>
<dbReference type="SUPFAM" id="SSF53098">
    <property type="entry name" value="Ribonuclease H-like"/>
    <property type="match status" value="1"/>
</dbReference>
<gene>
    <name evidence="4" type="ORF">BU14_0954s0004</name>
</gene>
<sequence length="815" mass="90072">MTKFFPHDPADEAAAAKAAIIAARELGEAASRGAISALEARLGKVMAYDGRKNVYAIDLGVTEPTTYDVEVFGDTIKVTIKDVGSLRTDAMDAYFRQEIDEVPGALLSFLDIVLHTKPAKSRVRVGASFYSNDEKVVLGGGAEAWKGYYHAIKPLGRGMTLAMDVKFTGFWTAMPMLEFVRQAGLVTRSDTHMTDQNRLVLANLIKGVRVTQSNRSDRPGGSGRKVQGVSSYAAANLTFSDKDGTNLSVADYFARNYKALEFPDYPCIQVGSNKRPMYLPIEVVQIVGAQRRHRLTDQQTSKLKDMACTKPPVRFQNVSRLRRVAAYETDEYLKEFGLTVEPAMLHVSGRALSPPTLIYNHALTVQPANGRWNMKDKMYYQAGPILHYWGVLILQDSRGRMPPGGGRVKQDFMRFLTTLESVSRKTGLAISNMNPMILVRSKSDVAQAMREIKETVDGDAREHGQPGCQLILIVKPTNETSDYREIKFQSDSVHGCPSQCMLSKHMERVNIMYCANLGLKINSKLGGGNVTLTQPSLDRLKARKTLMIMGLDLSLESKAIARTTDAVAAVVGTLNHQYTEYASAYRFQLAKEEHIMDLTKLAQDVFTSFFERWQKLPEALLVYRDGVADSQMKHVLDVERDALVEAYQNVQPGSTPEITMVVTQKRHRTRFMPVNQSQGDKAGNCKPGLCVDGDITQPHQFEFYLQSHTALQGTSRPVRHVVLVNELGLSSDELQEITNSLCYVNARCTLSTSMVAPTAYSALVAERGRVMRAGATGEGSDYASSLGGGSGNAAVAPVNNDIKRSIHLKDKLYFM</sequence>
<dbReference type="Gene3D" id="3.40.50.2300">
    <property type="match status" value="1"/>
</dbReference>
<dbReference type="SMART" id="SM00950">
    <property type="entry name" value="Piwi"/>
    <property type="match status" value="1"/>
</dbReference>
<evidence type="ECO:0000313" key="4">
    <source>
        <dbReference type="EMBL" id="OSX70006.1"/>
    </source>
</evidence>
<dbReference type="CDD" id="cd02846">
    <property type="entry name" value="PAZ_argonaute_like"/>
    <property type="match status" value="1"/>
</dbReference>